<feature type="region of interest" description="Disordered" evidence="1">
    <location>
        <begin position="370"/>
        <end position="469"/>
    </location>
</feature>
<organism evidence="3 4">
    <name type="scientific">Drosophila ananassae</name>
    <name type="common">Fruit fly</name>
    <dbReference type="NCBI Taxonomy" id="7217"/>
    <lineage>
        <taxon>Eukaryota</taxon>
        <taxon>Metazoa</taxon>
        <taxon>Ecdysozoa</taxon>
        <taxon>Arthropoda</taxon>
        <taxon>Hexapoda</taxon>
        <taxon>Insecta</taxon>
        <taxon>Pterygota</taxon>
        <taxon>Neoptera</taxon>
        <taxon>Endopterygota</taxon>
        <taxon>Diptera</taxon>
        <taxon>Brachycera</taxon>
        <taxon>Muscomorpha</taxon>
        <taxon>Ephydroidea</taxon>
        <taxon>Drosophilidae</taxon>
        <taxon>Drosophila</taxon>
        <taxon>Sophophora</taxon>
    </lineage>
</organism>
<gene>
    <name evidence="3" type="primary">Dana\GF17844</name>
    <name evidence="3" type="synonym">dana_GLEANR_19106</name>
    <name evidence="3" type="ORF">GF17844</name>
</gene>
<feature type="region of interest" description="Disordered" evidence="1">
    <location>
        <begin position="182"/>
        <end position="231"/>
    </location>
</feature>
<dbReference type="OMA" id="SNNDPGY"/>
<proteinExistence type="predicted"/>
<dbReference type="FunCoup" id="B3M1D0">
    <property type="interactions" value="287"/>
</dbReference>
<protein>
    <submittedName>
        <fullName evidence="3">Uncharacterized protein, isoform A</fullName>
    </submittedName>
</protein>
<dbReference type="STRING" id="7217.B3M1D0"/>
<dbReference type="Proteomes" id="UP000007801">
    <property type="component" value="Unassembled WGS sequence"/>
</dbReference>
<name>B3M1D0_DROAN</name>
<dbReference type="EMBL" id="CH902617">
    <property type="protein sequence ID" value="EDV42157.1"/>
    <property type="molecule type" value="Genomic_DNA"/>
</dbReference>
<sequence>MGMVEATTLEAHNSYTYLLATVCLTLTFIVMLGACLCCKKRMPKNDLMGVEGMVKLKNPDEVVVVTTLVGNSESQAELNASTVSNADSEKRSSTAAHRSLPDIPVAESNDNGSELYETVADKQLVNARNTRSQSPQPSMKKQTSVSQHSSISQADDVSSPYSRVKGLPHDYAKVRGTEHPYAQLNAPSTSHTTHQASSAAAAAAAVVAGSSGDRTSQHSEGSREPNDTAPAQVEIPAASAIAGMISASQDLPYMTPPIANQHFSGDSQDSSKGYTSISVREPLANILAQQPPGKPSIRNPALSRDVNDSHYATVSDDSDETYAAIEDPNNRHVVNPADIYTSGSETYAQIQPMQVNPIVVAVEINNSSSIPSANTSSGPSGGIHRPISGSGGGGGADHGIPVPPPVDSLRAQMHSRQASSSSNNSTSVCNLGSPKPEKRQANSPLPPTPKSSGQAHHLHAGSISNLTSGRNSVISVIEAGGDGHEAEPTEGSPQRKHSKSLSPTKESEGTKNIEGMYAKVIKKHKFSRNSPSSQNSSPILTRKQQQESLGVSPLDSAAAQIVDGQKGRGRSNSYSAKDHGYETIPADGQLMHENRKSDCYAANMLQKERQQEGGAIVPSVTIATAIVASASTKHYETIPNQPPSNQSSNSNSNSNNDPGYEQLHPIPPIVEDEAKKSDYDPNYEVLKSRAHSDDGYAKVLEKKRPPASADAAGYSTIPGADANHNYASILETKAAAETDHYARIAENAALTSPTTSSISTTNSVSLNSSTVATSTSQYESLTGTGSETDPNYESVCYLTSGNTATTSSGMEPAYEPLQADSGTTTQASSPLSGTTSTPSEQLLVDDYFHV</sequence>
<feature type="compositionally biased region" description="Polar residues" evidence="1">
    <location>
        <begin position="127"/>
        <end position="161"/>
    </location>
</feature>
<keyword evidence="2" id="KW-0472">Membrane</keyword>
<feature type="compositionally biased region" description="Low complexity" evidence="1">
    <location>
        <begin position="196"/>
        <end position="212"/>
    </location>
</feature>
<feature type="compositionally biased region" description="Low complexity" evidence="1">
    <location>
        <begin position="828"/>
        <end position="839"/>
    </location>
</feature>
<keyword evidence="2" id="KW-1133">Transmembrane helix</keyword>
<dbReference type="GeneID" id="6500627"/>
<feature type="region of interest" description="Disordered" evidence="1">
    <location>
        <begin position="127"/>
        <end position="165"/>
    </location>
</feature>
<evidence type="ECO:0000256" key="1">
    <source>
        <dbReference type="SAM" id="MobiDB-lite"/>
    </source>
</evidence>
<feature type="transmembrane region" description="Helical" evidence="2">
    <location>
        <begin position="15"/>
        <end position="38"/>
    </location>
</feature>
<feature type="region of interest" description="Disordered" evidence="1">
    <location>
        <begin position="287"/>
        <end position="317"/>
    </location>
</feature>
<dbReference type="PhylomeDB" id="B3M1D0"/>
<feature type="region of interest" description="Disordered" evidence="1">
    <location>
        <begin position="633"/>
        <end position="665"/>
    </location>
</feature>
<feature type="region of interest" description="Disordered" evidence="1">
    <location>
        <begin position="481"/>
        <end position="553"/>
    </location>
</feature>
<feature type="region of interest" description="Disordered" evidence="1">
    <location>
        <begin position="803"/>
        <end position="840"/>
    </location>
</feature>
<feature type="compositionally biased region" description="Low complexity" evidence="1">
    <location>
        <begin position="528"/>
        <end position="538"/>
    </location>
</feature>
<feature type="compositionally biased region" description="Polar residues" evidence="1">
    <location>
        <begin position="185"/>
        <end position="195"/>
    </location>
</feature>
<dbReference type="HOGENOM" id="CLU_014366_0_0_1"/>
<feature type="compositionally biased region" description="Low complexity" evidence="1">
    <location>
        <begin position="643"/>
        <end position="656"/>
    </location>
</feature>
<reference evidence="3 4" key="1">
    <citation type="journal article" date="2007" name="Nature">
        <title>Evolution of genes and genomes on the Drosophila phylogeny.</title>
        <authorList>
            <consortium name="Drosophila 12 Genomes Consortium"/>
            <person name="Clark A.G."/>
            <person name="Eisen M.B."/>
            <person name="Smith D.R."/>
            <person name="Bergman C.M."/>
            <person name="Oliver B."/>
            <person name="Markow T.A."/>
            <person name="Kaufman T.C."/>
            <person name="Kellis M."/>
            <person name="Gelbart W."/>
            <person name="Iyer V.N."/>
            <person name="Pollard D.A."/>
            <person name="Sackton T.B."/>
            <person name="Larracuente A.M."/>
            <person name="Singh N.D."/>
            <person name="Abad J.P."/>
            <person name="Abt D.N."/>
            <person name="Adryan B."/>
            <person name="Aguade M."/>
            <person name="Akashi H."/>
            <person name="Anderson W.W."/>
            <person name="Aquadro C.F."/>
            <person name="Ardell D.H."/>
            <person name="Arguello R."/>
            <person name="Artieri C.G."/>
            <person name="Barbash D.A."/>
            <person name="Barker D."/>
            <person name="Barsanti P."/>
            <person name="Batterham P."/>
            <person name="Batzoglou S."/>
            <person name="Begun D."/>
            <person name="Bhutkar A."/>
            <person name="Blanco E."/>
            <person name="Bosak S.A."/>
            <person name="Bradley R.K."/>
            <person name="Brand A.D."/>
            <person name="Brent M.R."/>
            <person name="Brooks A.N."/>
            <person name="Brown R.H."/>
            <person name="Butlin R.K."/>
            <person name="Caggese C."/>
            <person name="Calvi B.R."/>
            <person name="Bernardo de Carvalho A."/>
            <person name="Caspi A."/>
            <person name="Castrezana S."/>
            <person name="Celniker S.E."/>
            <person name="Chang J.L."/>
            <person name="Chapple C."/>
            <person name="Chatterji S."/>
            <person name="Chinwalla A."/>
            <person name="Civetta A."/>
            <person name="Clifton S.W."/>
            <person name="Comeron J.M."/>
            <person name="Costello J.C."/>
            <person name="Coyne J.A."/>
            <person name="Daub J."/>
            <person name="David R.G."/>
            <person name="Delcher A.L."/>
            <person name="Delehaunty K."/>
            <person name="Do C.B."/>
            <person name="Ebling H."/>
            <person name="Edwards K."/>
            <person name="Eickbush T."/>
            <person name="Evans J.D."/>
            <person name="Filipski A."/>
            <person name="Findeiss S."/>
            <person name="Freyhult E."/>
            <person name="Fulton L."/>
            <person name="Fulton R."/>
            <person name="Garcia A.C."/>
            <person name="Gardiner A."/>
            <person name="Garfield D.A."/>
            <person name="Garvin B.E."/>
            <person name="Gibson G."/>
            <person name="Gilbert D."/>
            <person name="Gnerre S."/>
            <person name="Godfrey J."/>
            <person name="Good R."/>
            <person name="Gotea V."/>
            <person name="Gravely B."/>
            <person name="Greenberg A.J."/>
            <person name="Griffiths-Jones S."/>
            <person name="Gross S."/>
            <person name="Guigo R."/>
            <person name="Gustafson E.A."/>
            <person name="Haerty W."/>
            <person name="Hahn M.W."/>
            <person name="Halligan D.L."/>
            <person name="Halpern A.L."/>
            <person name="Halter G.M."/>
            <person name="Han M.V."/>
            <person name="Heger A."/>
            <person name="Hillier L."/>
            <person name="Hinrichs A.S."/>
            <person name="Holmes I."/>
            <person name="Hoskins R.A."/>
            <person name="Hubisz M.J."/>
            <person name="Hultmark D."/>
            <person name="Huntley M.A."/>
            <person name="Jaffe D.B."/>
            <person name="Jagadeeshan S."/>
            <person name="Jeck W.R."/>
            <person name="Johnson J."/>
            <person name="Jones C.D."/>
            <person name="Jordan W.C."/>
            <person name="Karpen G.H."/>
            <person name="Kataoka E."/>
            <person name="Keightley P.D."/>
            <person name="Kheradpour P."/>
            <person name="Kirkness E.F."/>
            <person name="Koerich L.B."/>
            <person name="Kristiansen K."/>
            <person name="Kudrna D."/>
            <person name="Kulathinal R.J."/>
            <person name="Kumar S."/>
            <person name="Kwok R."/>
            <person name="Lander E."/>
            <person name="Langley C.H."/>
            <person name="Lapoint R."/>
            <person name="Lazzaro B.P."/>
            <person name="Lee S.J."/>
            <person name="Levesque L."/>
            <person name="Li R."/>
            <person name="Lin C.F."/>
            <person name="Lin M.F."/>
            <person name="Lindblad-Toh K."/>
            <person name="Llopart A."/>
            <person name="Long M."/>
            <person name="Low L."/>
            <person name="Lozovsky E."/>
            <person name="Lu J."/>
            <person name="Luo M."/>
            <person name="Machado C.A."/>
            <person name="Makalowski W."/>
            <person name="Marzo M."/>
            <person name="Matsuda M."/>
            <person name="Matzkin L."/>
            <person name="McAllister B."/>
            <person name="McBride C.S."/>
            <person name="McKernan B."/>
            <person name="McKernan K."/>
            <person name="Mendez-Lago M."/>
            <person name="Minx P."/>
            <person name="Mollenhauer M.U."/>
            <person name="Montooth K."/>
            <person name="Mount S.M."/>
            <person name="Mu X."/>
            <person name="Myers E."/>
            <person name="Negre B."/>
            <person name="Newfeld S."/>
            <person name="Nielsen R."/>
            <person name="Noor M.A."/>
            <person name="O'Grady P."/>
            <person name="Pachter L."/>
            <person name="Papaceit M."/>
            <person name="Parisi M.J."/>
            <person name="Parisi M."/>
            <person name="Parts L."/>
            <person name="Pedersen J.S."/>
            <person name="Pesole G."/>
            <person name="Phillippy A.M."/>
            <person name="Ponting C.P."/>
            <person name="Pop M."/>
            <person name="Porcelli D."/>
            <person name="Powell J.R."/>
            <person name="Prohaska S."/>
            <person name="Pruitt K."/>
            <person name="Puig M."/>
            <person name="Quesneville H."/>
            <person name="Ram K.R."/>
            <person name="Rand D."/>
            <person name="Rasmussen M.D."/>
            <person name="Reed L.K."/>
            <person name="Reenan R."/>
            <person name="Reily A."/>
            <person name="Remington K.A."/>
            <person name="Rieger T.T."/>
            <person name="Ritchie M.G."/>
            <person name="Robin C."/>
            <person name="Rogers Y.H."/>
            <person name="Rohde C."/>
            <person name="Rozas J."/>
            <person name="Rubenfield M.J."/>
            <person name="Ruiz A."/>
            <person name="Russo S."/>
            <person name="Salzberg S.L."/>
            <person name="Sanchez-Gracia A."/>
            <person name="Saranga D.J."/>
            <person name="Sato H."/>
            <person name="Schaeffer S.W."/>
            <person name="Schatz M.C."/>
            <person name="Schlenke T."/>
            <person name="Schwartz R."/>
            <person name="Segarra C."/>
            <person name="Singh R.S."/>
            <person name="Sirot L."/>
            <person name="Sirota M."/>
            <person name="Sisneros N.B."/>
            <person name="Smith C.D."/>
            <person name="Smith T.F."/>
            <person name="Spieth J."/>
            <person name="Stage D.E."/>
            <person name="Stark A."/>
            <person name="Stephan W."/>
            <person name="Strausberg R.L."/>
            <person name="Strempel S."/>
            <person name="Sturgill D."/>
            <person name="Sutton G."/>
            <person name="Sutton G.G."/>
            <person name="Tao W."/>
            <person name="Teichmann S."/>
            <person name="Tobari Y.N."/>
            <person name="Tomimura Y."/>
            <person name="Tsolas J.M."/>
            <person name="Valente V.L."/>
            <person name="Venter E."/>
            <person name="Venter J.C."/>
            <person name="Vicario S."/>
            <person name="Vieira F.G."/>
            <person name="Vilella A.J."/>
            <person name="Villasante A."/>
            <person name="Walenz B."/>
            <person name="Wang J."/>
            <person name="Wasserman M."/>
            <person name="Watts T."/>
            <person name="Wilson D."/>
            <person name="Wilson R.K."/>
            <person name="Wing R.A."/>
            <person name="Wolfner M.F."/>
            <person name="Wong A."/>
            <person name="Wong G.K."/>
            <person name="Wu C.I."/>
            <person name="Wu G."/>
            <person name="Yamamoto D."/>
            <person name="Yang H.P."/>
            <person name="Yang S.P."/>
            <person name="Yorke J.A."/>
            <person name="Yoshida K."/>
            <person name="Zdobnov E."/>
            <person name="Zhang P."/>
            <person name="Zhang Y."/>
            <person name="Zimin A.V."/>
            <person name="Baldwin J."/>
            <person name="Abdouelleil A."/>
            <person name="Abdulkadir J."/>
            <person name="Abebe A."/>
            <person name="Abera B."/>
            <person name="Abreu J."/>
            <person name="Acer S.C."/>
            <person name="Aftuck L."/>
            <person name="Alexander A."/>
            <person name="An P."/>
            <person name="Anderson E."/>
            <person name="Anderson S."/>
            <person name="Arachi H."/>
            <person name="Azer M."/>
            <person name="Bachantsang P."/>
            <person name="Barry A."/>
            <person name="Bayul T."/>
            <person name="Berlin A."/>
            <person name="Bessette D."/>
            <person name="Bloom T."/>
            <person name="Blye J."/>
            <person name="Boguslavskiy L."/>
            <person name="Bonnet C."/>
            <person name="Boukhgalter B."/>
            <person name="Bourzgui I."/>
            <person name="Brown A."/>
            <person name="Cahill P."/>
            <person name="Channer S."/>
            <person name="Cheshatsang Y."/>
            <person name="Chuda L."/>
            <person name="Citroen M."/>
            <person name="Collymore A."/>
            <person name="Cooke P."/>
            <person name="Costello M."/>
            <person name="D'Aco K."/>
            <person name="Daza R."/>
            <person name="De Haan G."/>
            <person name="DeGray S."/>
            <person name="DeMaso C."/>
            <person name="Dhargay N."/>
            <person name="Dooley K."/>
            <person name="Dooley E."/>
            <person name="Doricent M."/>
            <person name="Dorje P."/>
            <person name="Dorjee K."/>
            <person name="Dupes A."/>
            <person name="Elong R."/>
            <person name="Falk J."/>
            <person name="Farina A."/>
            <person name="Faro S."/>
            <person name="Ferguson D."/>
            <person name="Fisher S."/>
            <person name="Foley C.D."/>
            <person name="Franke A."/>
            <person name="Friedrich D."/>
            <person name="Gadbois L."/>
            <person name="Gearin G."/>
            <person name="Gearin C.R."/>
            <person name="Giannoukos G."/>
            <person name="Goode T."/>
            <person name="Graham J."/>
            <person name="Grandbois E."/>
            <person name="Grewal S."/>
            <person name="Gyaltsen K."/>
            <person name="Hafez N."/>
            <person name="Hagos B."/>
            <person name="Hall J."/>
            <person name="Henson C."/>
            <person name="Hollinger A."/>
            <person name="Honan T."/>
            <person name="Huard M.D."/>
            <person name="Hughes L."/>
            <person name="Hurhula B."/>
            <person name="Husby M.E."/>
            <person name="Kamat A."/>
            <person name="Kanga B."/>
            <person name="Kashin S."/>
            <person name="Khazanovich D."/>
            <person name="Kisner P."/>
            <person name="Lance K."/>
            <person name="Lara M."/>
            <person name="Lee W."/>
            <person name="Lennon N."/>
            <person name="Letendre F."/>
            <person name="LeVine R."/>
            <person name="Lipovsky A."/>
            <person name="Liu X."/>
            <person name="Liu J."/>
            <person name="Liu S."/>
            <person name="Lokyitsang T."/>
            <person name="Lokyitsang Y."/>
            <person name="Lubonja R."/>
            <person name="Lui A."/>
            <person name="MacDonald P."/>
            <person name="Magnisalis V."/>
            <person name="Maru K."/>
            <person name="Matthews C."/>
            <person name="McCusker W."/>
            <person name="McDonough S."/>
            <person name="Mehta T."/>
            <person name="Meldrim J."/>
            <person name="Meneus L."/>
            <person name="Mihai O."/>
            <person name="Mihalev A."/>
            <person name="Mihova T."/>
            <person name="Mittelman R."/>
            <person name="Mlenga V."/>
            <person name="Montmayeur A."/>
            <person name="Mulrain L."/>
            <person name="Navidi A."/>
            <person name="Naylor J."/>
            <person name="Negash T."/>
            <person name="Nguyen T."/>
            <person name="Nguyen N."/>
            <person name="Nicol R."/>
            <person name="Norbu C."/>
            <person name="Norbu N."/>
            <person name="Novod N."/>
            <person name="O'Neill B."/>
            <person name="Osman S."/>
            <person name="Markiewicz E."/>
            <person name="Oyono O.L."/>
            <person name="Patti C."/>
            <person name="Phunkhang P."/>
            <person name="Pierre F."/>
            <person name="Priest M."/>
            <person name="Raghuraman S."/>
            <person name="Rege F."/>
            <person name="Reyes R."/>
            <person name="Rise C."/>
            <person name="Rogov P."/>
            <person name="Ross K."/>
            <person name="Ryan E."/>
            <person name="Settipalli S."/>
            <person name="Shea T."/>
            <person name="Sherpa N."/>
            <person name="Shi L."/>
            <person name="Shih D."/>
            <person name="Sparrow T."/>
            <person name="Spaulding J."/>
            <person name="Stalker J."/>
            <person name="Stange-Thomann N."/>
            <person name="Stavropoulos S."/>
            <person name="Stone C."/>
            <person name="Strader C."/>
            <person name="Tesfaye S."/>
            <person name="Thomson T."/>
            <person name="Thoulutsang Y."/>
            <person name="Thoulutsang D."/>
            <person name="Topham K."/>
            <person name="Topping I."/>
            <person name="Tsamla T."/>
            <person name="Vassiliev H."/>
            <person name="Vo A."/>
            <person name="Wangchuk T."/>
            <person name="Wangdi T."/>
            <person name="Weiand M."/>
            <person name="Wilkinson J."/>
            <person name="Wilson A."/>
            <person name="Yadav S."/>
            <person name="Young G."/>
            <person name="Yu Q."/>
            <person name="Zembek L."/>
            <person name="Zhong D."/>
            <person name="Zimmer A."/>
            <person name="Zwirko Z."/>
            <person name="Jaffe D.B."/>
            <person name="Alvarez P."/>
            <person name="Brockman W."/>
            <person name="Butler J."/>
            <person name="Chin C."/>
            <person name="Gnerre S."/>
            <person name="Grabherr M."/>
            <person name="Kleber M."/>
            <person name="Mauceli E."/>
            <person name="MacCallum I."/>
        </authorList>
    </citation>
    <scope>NUCLEOTIDE SEQUENCE [LARGE SCALE GENOMIC DNA]</scope>
    <source>
        <strain evidence="4">Tucson 14024-0371.13</strain>
    </source>
</reference>
<keyword evidence="2" id="KW-0812">Transmembrane</keyword>
<dbReference type="eggNOG" id="ENOG502RYTB">
    <property type="taxonomic scope" value="Eukaryota"/>
</dbReference>
<feature type="region of interest" description="Disordered" evidence="1">
    <location>
        <begin position="702"/>
        <end position="721"/>
    </location>
</feature>
<dbReference type="InParanoid" id="B3M1D0"/>
<evidence type="ECO:0000313" key="4">
    <source>
        <dbReference type="Proteomes" id="UP000007801"/>
    </source>
</evidence>
<evidence type="ECO:0000313" key="3">
    <source>
        <dbReference type="EMBL" id="EDV42157.1"/>
    </source>
</evidence>
<dbReference type="AlphaFoldDB" id="B3M1D0"/>
<feature type="compositionally biased region" description="Basic and acidic residues" evidence="1">
    <location>
        <begin position="215"/>
        <end position="226"/>
    </location>
</feature>
<dbReference type="OrthoDB" id="440385at2759"/>
<accession>B3M1D0</accession>
<dbReference type="KEGG" id="dan:6500627"/>
<feature type="compositionally biased region" description="Low complexity" evidence="1">
    <location>
        <begin position="370"/>
        <end position="388"/>
    </location>
</feature>
<feature type="region of interest" description="Disordered" evidence="1">
    <location>
        <begin position="75"/>
        <end position="111"/>
    </location>
</feature>
<keyword evidence="4" id="KW-1185">Reference proteome</keyword>
<feature type="compositionally biased region" description="Polar residues" evidence="1">
    <location>
        <begin position="75"/>
        <end position="86"/>
    </location>
</feature>
<evidence type="ECO:0000256" key="2">
    <source>
        <dbReference type="SAM" id="Phobius"/>
    </source>
</evidence>